<proteinExistence type="predicted"/>
<gene>
    <name evidence="2" type="ORF">M998_0810</name>
</gene>
<keyword evidence="1" id="KW-0732">Signal</keyword>
<accession>A0A1B7K087</accession>
<protein>
    <submittedName>
        <fullName evidence="2">Uncharacterized protein</fullName>
    </submittedName>
</protein>
<evidence type="ECO:0000313" key="3">
    <source>
        <dbReference type="Proteomes" id="UP000078224"/>
    </source>
</evidence>
<feature type="chain" id="PRO_5008595745" evidence="1">
    <location>
        <begin position="19"/>
        <end position="264"/>
    </location>
</feature>
<dbReference type="RefSeq" id="WP_068442542.1">
    <property type="nucleotide sequence ID" value="NZ_LXEW01000015.1"/>
</dbReference>
<feature type="signal peptide" evidence="1">
    <location>
        <begin position="1"/>
        <end position="18"/>
    </location>
</feature>
<name>A0A1B7K087_9GAMM</name>
<keyword evidence="3" id="KW-1185">Reference proteome</keyword>
<evidence type="ECO:0000313" key="2">
    <source>
        <dbReference type="EMBL" id="OAT53561.1"/>
    </source>
</evidence>
<comment type="caution">
    <text evidence="2">The sequence shown here is derived from an EMBL/GenBank/DDBJ whole genome shotgun (WGS) entry which is preliminary data.</text>
</comment>
<dbReference type="PATRIC" id="fig|1354272.4.peg.834"/>
<dbReference type="AlphaFoldDB" id="A0A1B7K087"/>
<dbReference type="OrthoDB" id="9156913at2"/>
<evidence type="ECO:0000256" key="1">
    <source>
        <dbReference type="SAM" id="SignalP"/>
    </source>
</evidence>
<dbReference type="EMBL" id="LXEW01000015">
    <property type="protein sequence ID" value="OAT53561.1"/>
    <property type="molecule type" value="Genomic_DNA"/>
</dbReference>
<organism evidence="2 3">
    <name type="scientific">Providencia heimbachae ATCC 35613</name>
    <dbReference type="NCBI Taxonomy" id="1354272"/>
    <lineage>
        <taxon>Bacteria</taxon>
        <taxon>Pseudomonadati</taxon>
        <taxon>Pseudomonadota</taxon>
        <taxon>Gammaproteobacteria</taxon>
        <taxon>Enterobacterales</taxon>
        <taxon>Morganellaceae</taxon>
        <taxon>Providencia</taxon>
    </lineage>
</organism>
<dbReference type="Proteomes" id="UP000078224">
    <property type="component" value="Unassembled WGS sequence"/>
</dbReference>
<reference evidence="2 3" key="1">
    <citation type="submission" date="2016-04" db="EMBL/GenBank/DDBJ databases">
        <title>ATOL: Assembling a taxonomically balanced genome-scale reconstruction of the evolutionary history of the Enterobacteriaceae.</title>
        <authorList>
            <person name="Plunkett G.III."/>
            <person name="Neeno-Eckwall E.C."/>
            <person name="Glasner J.D."/>
            <person name="Perna N.T."/>
        </authorList>
    </citation>
    <scope>NUCLEOTIDE SEQUENCE [LARGE SCALE GENOMIC DNA]</scope>
    <source>
        <strain evidence="2 3">ATCC 35613</strain>
    </source>
</reference>
<sequence length="264" mass="30372">MYKIIPIILSLISINSFAFNNSDLVGIWAMVPLKNGIANVVEYKADGSSILQPFNCSKPDKKDESEHSSYSINSENDVIAHKSEFGNFDLKILEINQNTMKLEQKITDDFSVSLLYIKVDKVSPLCYLYAGAVNEPPKTGYTSNDFTPSPVIPANADINKYIGKWALEDDIQIEIAQDKNGQIFLKKDRSENWNHLYNNARWINNELHYESYSYSDKKSLYNHPFHKSQHSSILKIISDEKLLYSFFIDDKQYDYELIKLQTTN</sequence>